<dbReference type="PANTHER" id="PTHR21974:SF2">
    <property type="entry name" value="RE15880P"/>
    <property type="match status" value="1"/>
</dbReference>
<evidence type="ECO:0000313" key="1">
    <source>
        <dbReference type="EMBL" id="KAH6660861.1"/>
    </source>
</evidence>
<proteinExistence type="predicted"/>
<name>A0A9P8UZJ3_9PEZI</name>
<accession>A0A9P8UZJ3</accession>
<sequence length="355" mass="40506">MSSIASRIYDASPHNHELLSRLAETRFAIRDLDIHETRIAEIDADLLAAKQRVRQLDEKRESDLKRHTSYRDSVVKKLAYRLSGQSREFAFRAQSGQQEYFDVLQQEQQAKEEEDRISARRHEALATRGMLKAAVERHNQAQSELDVLYDSIFHGPNPEFPEEDEFERQAEAALHTYHCAEMKTQTACRLLDKLTTARQKADHALGEIIEALKGGQLSSSTVERKRLETADLELKSMRQLMAEAQAILPTINTLPPVDIRFKLLTSDVYDNPWSTMALHDMMRGWRSGTQACVDEIQKELVKARSRYDEAFENAKARSSVLRTVKDELQSCRSEIFAIVRSATIDGGDSESPPPY</sequence>
<dbReference type="Proteomes" id="UP000758603">
    <property type="component" value="Unassembled WGS sequence"/>
</dbReference>
<organism evidence="1 2">
    <name type="scientific">Truncatella angustata</name>
    <dbReference type="NCBI Taxonomy" id="152316"/>
    <lineage>
        <taxon>Eukaryota</taxon>
        <taxon>Fungi</taxon>
        <taxon>Dikarya</taxon>
        <taxon>Ascomycota</taxon>
        <taxon>Pezizomycotina</taxon>
        <taxon>Sordariomycetes</taxon>
        <taxon>Xylariomycetidae</taxon>
        <taxon>Amphisphaeriales</taxon>
        <taxon>Sporocadaceae</taxon>
        <taxon>Truncatella</taxon>
    </lineage>
</organism>
<dbReference type="AlphaFoldDB" id="A0A9P8UZJ3"/>
<dbReference type="RefSeq" id="XP_045964992.1">
    <property type="nucleotide sequence ID" value="XM_046101582.1"/>
</dbReference>
<evidence type="ECO:0000313" key="2">
    <source>
        <dbReference type="Proteomes" id="UP000758603"/>
    </source>
</evidence>
<gene>
    <name evidence="1" type="ORF">BKA67DRAFT_549408</name>
</gene>
<protein>
    <submittedName>
        <fullName evidence="1">Uncharacterized protein</fullName>
    </submittedName>
</protein>
<dbReference type="GeneID" id="70130474"/>
<dbReference type="PANTHER" id="PTHR21974">
    <property type="entry name" value="RE15880P"/>
    <property type="match status" value="1"/>
</dbReference>
<reference evidence="1" key="1">
    <citation type="journal article" date="2021" name="Nat. Commun.">
        <title>Genetic determinants of endophytism in the Arabidopsis root mycobiome.</title>
        <authorList>
            <person name="Mesny F."/>
            <person name="Miyauchi S."/>
            <person name="Thiergart T."/>
            <person name="Pickel B."/>
            <person name="Atanasova L."/>
            <person name="Karlsson M."/>
            <person name="Huettel B."/>
            <person name="Barry K.W."/>
            <person name="Haridas S."/>
            <person name="Chen C."/>
            <person name="Bauer D."/>
            <person name="Andreopoulos W."/>
            <person name="Pangilinan J."/>
            <person name="LaButti K."/>
            <person name="Riley R."/>
            <person name="Lipzen A."/>
            <person name="Clum A."/>
            <person name="Drula E."/>
            <person name="Henrissat B."/>
            <person name="Kohler A."/>
            <person name="Grigoriev I.V."/>
            <person name="Martin F.M."/>
            <person name="Hacquard S."/>
        </authorList>
    </citation>
    <scope>NUCLEOTIDE SEQUENCE</scope>
    <source>
        <strain evidence="1">MPI-SDFR-AT-0073</strain>
    </source>
</reference>
<comment type="caution">
    <text evidence="1">The sequence shown here is derived from an EMBL/GenBank/DDBJ whole genome shotgun (WGS) entry which is preliminary data.</text>
</comment>
<dbReference type="EMBL" id="JAGPXC010000001">
    <property type="protein sequence ID" value="KAH6660861.1"/>
    <property type="molecule type" value="Genomic_DNA"/>
</dbReference>
<dbReference type="OrthoDB" id="2562743at2759"/>
<keyword evidence="2" id="KW-1185">Reference proteome</keyword>